<evidence type="ECO:0000256" key="16">
    <source>
        <dbReference type="SAM" id="MobiDB-lite"/>
    </source>
</evidence>
<evidence type="ECO:0000256" key="12">
    <source>
        <dbReference type="ARBA" id="ARBA00037847"/>
    </source>
</evidence>
<evidence type="ECO:0000256" key="7">
    <source>
        <dbReference type="ARBA" id="ARBA00023065"/>
    </source>
</evidence>
<reference evidence="18" key="1">
    <citation type="submission" date="2018-05" db="EMBL/GenBank/DDBJ databases">
        <title>Genome sequencing of Phenylobacterium sp. HYN0004.</title>
        <authorList>
            <person name="Yi H."/>
            <person name="Baek C."/>
        </authorList>
    </citation>
    <scope>NUCLEOTIDE SEQUENCE [LARGE SCALE GENOMIC DNA]</scope>
    <source>
        <strain evidence="18">HYN0004</strain>
    </source>
</reference>
<dbReference type="AlphaFoldDB" id="A0A2Z3HYT8"/>
<feature type="compositionally biased region" description="Low complexity" evidence="16">
    <location>
        <begin position="1"/>
        <end position="28"/>
    </location>
</feature>
<protein>
    <recommendedName>
        <fullName evidence="13">ATP synthase subunit b</fullName>
    </recommendedName>
    <alternativeName>
        <fullName evidence="13">ATP synthase F(0) sector subunit b</fullName>
    </alternativeName>
    <alternativeName>
        <fullName evidence="13">ATPase subunit I</fullName>
    </alternativeName>
    <alternativeName>
        <fullName evidence="13">F-type ATPase subunit b</fullName>
        <shortName evidence="13">F-ATPase subunit b</shortName>
    </alternativeName>
</protein>
<organism evidence="17 18">
    <name type="scientific">Phenylobacterium parvum</name>
    <dbReference type="NCBI Taxonomy" id="2201350"/>
    <lineage>
        <taxon>Bacteria</taxon>
        <taxon>Pseudomonadati</taxon>
        <taxon>Pseudomonadota</taxon>
        <taxon>Alphaproteobacteria</taxon>
        <taxon>Caulobacterales</taxon>
        <taxon>Caulobacteraceae</taxon>
        <taxon>Phenylobacterium</taxon>
    </lineage>
</organism>
<dbReference type="GO" id="GO:0046961">
    <property type="term" value="F:proton-transporting ATPase activity, rotational mechanism"/>
    <property type="evidence" value="ECO:0007669"/>
    <property type="project" value="TreeGrafter"/>
</dbReference>
<evidence type="ECO:0000256" key="14">
    <source>
        <dbReference type="RuleBase" id="RU003848"/>
    </source>
</evidence>
<dbReference type="Pfam" id="PF00430">
    <property type="entry name" value="ATP-synt_B"/>
    <property type="match status" value="1"/>
</dbReference>
<evidence type="ECO:0000256" key="10">
    <source>
        <dbReference type="ARBA" id="ARBA00025198"/>
    </source>
</evidence>
<evidence type="ECO:0000256" key="5">
    <source>
        <dbReference type="ARBA" id="ARBA00022781"/>
    </source>
</evidence>
<evidence type="ECO:0000256" key="3">
    <source>
        <dbReference type="ARBA" id="ARBA00022547"/>
    </source>
</evidence>
<sequence>MAAEETPLAPGAAPAALEGAHAGTAPAEHGGGGGLPQFDFQYWGGQIVWLLLIFSVLYFLMARVFIPRLRRVQDTRAETIASAVAEARRVQDEADAQAAAARSEIEQARARARSVAAEAKAKANAEFAARQAEADARIADQLATAETRIRGLRDSAMANVGDIAVETAGAMVERLTGTAASAADLRAAAKGAA</sequence>
<dbReference type="GO" id="GO:0012505">
    <property type="term" value="C:endomembrane system"/>
    <property type="evidence" value="ECO:0007669"/>
    <property type="project" value="UniProtKB-SubCell"/>
</dbReference>
<keyword evidence="15" id="KW-0175">Coiled coil</keyword>
<keyword evidence="2 13" id="KW-0813">Transport</keyword>
<comment type="function">
    <text evidence="11">Component of the F(0) channel, it forms part of the peripheral stalk, linking F(1) to F(0). The b'-subunit is a diverged and duplicated form of b found in plants and photosynthetic bacteria.</text>
</comment>
<evidence type="ECO:0000256" key="4">
    <source>
        <dbReference type="ARBA" id="ARBA00022692"/>
    </source>
</evidence>
<dbReference type="InterPro" id="IPR050059">
    <property type="entry name" value="ATP_synthase_B_chain"/>
</dbReference>
<dbReference type="OrthoDB" id="9805716at2"/>
<evidence type="ECO:0000256" key="15">
    <source>
        <dbReference type="SAM" id="Coils"/>
    </source>
</evidence>
<evidence type="ECO:0000313" key="18">
    <source>
        <dbReference type="Proteomes" id="UP000247763"/>
    </source>
</evidence>
<keyword evidence="3 13" id="KW-0138">CF(0)</keyword>
<evidence type="ECO:0000256" key="8">
    <source>
        <dbReference type="ARBA" id="ARBA00023136"/>
    </source>
</evidence>
<dbReference type="Proteomes" id="UP000247763">
    <property type="component" value="Chromosome"/>
</dbReference>
<evidence type="ECO:0000256" key="9">
    <source>
        <dbReference type="ARBA" id="ARBA00023310"/>
    </source>
</evidence>
<keyword evidence="7 13" id="KW-0406">Ion transport</keyword>
<evidence type="ECO:0000256" key="13">
    <source>
        <dbReference type="HAMAP-Rule" id="MF_01398"/>
    </source>
</evidence>
<evidence type="ECO:0000256" key="1">
    <source>
        <dbReference type="ARBA" id="ARBA00005513"/>
    </source>
</evidence>
<comment type="function">
    <text evidence="10 13">F(1)F(0) ATP synthase produces ATP from ADP in the presence of a proton or sodium gradient. F-type ATPases consist of two structural domains, F(1) containing the extramembraneous catalytic core and F(0) containing the membrane proton channel, linked together by a central stalk and a peripheral stalk. During catalysis, ATP synthesis in the catalytic domain of F(1) is coupled via a rotary mechanism of the central stalk subunits to proton translocation.</text>
</comment>
<keyword evidence="9 13" id="KW-0066">ATP synthesis</keyword>
<dbReference type="HAMAP" id="MF_01398">
    <property type="entry name" value="ATP_synth_b_bprime"/>
    <property type="match status" value="1"/>
</dbReference>
<comment type="subcellular location">
    <subcellularLocation>
        <location evidence="13">Cell membrane</location>
        <topology evidence="13">Single-pass membrane protein</topology>
    </subcellularLocation>
    <subcellularLocation>
        <location evidence="12">Endomembrane system</location>
        <topology evidence="12">Single-pass membrane protein</topology>
    </subcellularLocation>
</comment>
<comment type="subunit">
    <text evidence="13">F-type ATPases have 2 components, F(1) - the catalytic core - and F(0) - the membrane proton channel. F(1) has five subunits: alpha(3), beta(3), gamma(1), delta(1), epsilon(1). F(0) has three main subunits: a(1), b(2) and c(10-14). The alpha and beta chains form an alternating ring which encloses part of the gamma chain. F(1) is attached to F(0) by a central stalk formed by the gamma and epsilon chains, while a peripheral stalk is formed by the delta and b chains.</text>
</comment>
<keyword evidence="6 13" id="KW-1133">Transmembrane helix</keyword>
<keyword evidence="5 13" id="KW-0375">Hydrogen ion transport</keyword>
<dbReference type="GO" id="GO:0045259">
    <property type="term" value="C:proton-transporting ATP synthase complex"/>
    <property type="evidence" value="ECO:0007669"/>
    <property type="project" value="UniProtKB-KW"/>
</dbReference>
<feature type="transmembrane region" description="Helical" evidence="13">
    <location>
        <begin position="47"/>
        <end position="66"/>
    </location>
</feature>
<dbReference type="KEGG" id="phb:HYN04_02495"/>
<feature type="coiled-coil region" evidence="15">
    <location>
        <begin position="84"/>
        <end position="122"/>
    </location>
</feature>
<keyword evidence="8 13" id="KW-0472">Membrane</keyword>
<evidence type="ECO:0000256" key="2">
    <source>
        <dbReference type="ARBA" id="ARBA00022448"/>
    </source>
</evidence>
<gene>
    <name evidence="13" type="primary">atpF</name>
    <name evidence="17" type="ORF">HYN04_02495</name>
</gene>
<comment type="similarity">
    <text evidence="1 13 14">Belongs to the ATPase B chain family.</text>
</comment>
<dbReference type="EMBL" id="CP029479">
    <property type="protein sequence ID" value="AWM76728.1"/>
    <property type="molecule type" value="Genomic_DNA"/>
</dbReference>
<keyword evidence="13" id="KW-1003">Cell membrane</keyword>
<accession>A0A2Z3HYT8</accession>
<keyword evidence="4 13" id="KW-0812">Transmembrane</keyword>
<keyword evidence="18" id="KW-1185">Reference proteome</keyword>
<evidence type="ECO:0000256" key="11">
    <source>
        <dbReference type="ARBA" id="ARBA00025614"/>
    </source>
</evidence>
<dbReference type="PANTHER" id="PTHR33445:SF1">
    <property type="entry name" value="ATP SYNTHASE SUBUNIT B"/>
    <property type="match status" value="1"/>
</dbReference>
<dbReference type="GO" id="GO:0005886">
    <property type="term" value="C:plasma membrane"/>
    <property type="evidence" value="ECO:0007669"/>
    <property type="project" value="UniProtKB-SubCell"/>
</dbReference>
<proteinExistence type="inferred from homology"/>
<feature type="region of interest" description="Disordered" evidence="16">
    <location>
        <begin position="1"/>
        <end position="29"/>
    </location>
</feature>
<dbReference type="RefSeq" id="WP_110449297.1">
    <property type="nucleotide sequence ID" value="NZ_CP029479.1"/>
</dbReference>
<evidence type="ECO:0000313" key="17">
    <source>
        <dbReference type="EMBL" id="AWM76728.1"/>
    </source>
</evidence>
<evidence type="ECO:0000256" key="6">
    <source>
        <dbReference type="ARBA" id="ARBA00022989"/>
    </source>
</evidence>
<dbReference type="GO" id="GO:0046933">
    <property type="term" value="F:proton-transporting ATP synthase activity, rotational mechanism"/>
    <property type="evidence" value="ECO:0007669"/>
    <property type="project" value="UniProtKB-UniRule"/>
</dbReference>
<name>A0A2Z3HYT8_9CAUL</name>
<dbReference type="PANTHER" id="PTHR33445">
    <property type="entry name" value="ATP SYNTHASE SUBUNIT B', CHLOROPLASTIC"/>
    <property type="match status" value="1"/>
</dbReference>
<dbReference type="InterPro" id="IPR002146">
    <property type="entry name" value="ATP_synth_b/b'su_bac/chlpt"/>
</dbReference>